<dbReference type="SUPFAM" id="SSF50129">
    <property type="entry name" value="GroES-like"/>
    <property type="match status" value="1"/>
</dbReference>
<evidence type="ECO:0000313" key="12">
    <source>
        <dbReference type="Proteomes" id="UP001212803"/>
    </source>
</evidence>
<evidence type="ECO:0000256" key="7">
    <source>
        <dbReference type="ARBA" id="ARBA00049164"/>
    </source>
</evidence>
<evidence type="ECO:0000313" key="11">
    <source>
        <dbReference type="EMBL" id="WBL35934.1"/>
    </source>
</evidence>
<keyword evidence="6" id="KW-0560">Oxidoreductase</keyword>
<dbReference type="InterPro" id="IPR013154">
    <property type="entry name" value="ADH-like_N"/>
</dbReference>
<dbReference type="InterPro" id="IPR036291">
    <property type="entry name" value="NAD(P)-bd_dom_sf"/>
</dbReference>
<comment type="catalytic activity">
    <reaction evidence="8">
        <text>a primary alcohol + NAD(+) = an aldehyde + NADH + H(+)</text>
        <dbReference type="Rhea" id="RHEA:10736"/>
        <dbReference type="ChEBI" id="CHEBI:15378"/>
        <dbReference type="ChEBI" id="CHEBI:15734"/>
        <dbReference type="ChEBI" id="CHEBI:17478"/>
        <dbReference type="ChEBI" id="CHEBI:57540"/>
        <dbReference type="ChEBI" id="CHEBI:57945"/>
        <dbReference type="EC" id="1.1.1.1"/>
    </reaction>
</comment>
<dbReference type="SUPFAM" id="SSF51735">
    <property type="entry name" value="NAD(P)-binding Rossmann-fold domains"/>
    <property type="match status" value="1"/>
</dbReference>
<accession>A0ABY7M600</accession>
<sequence>MRAARLHQPAPAERAPLRIEAVEPPQPGPGELLLRITACGVCRTDLQLAEGDLPARRLPIIPGHQVVGRVEAVGDGVGGWRVGDRAGVAWLGGACGACSRCAAGRENLCERAEFTGWNRDGGYAEFIAARADFCFPLPDGFADLDAAPLLCGGVIGYRSLRVSGIQPGGRLGLFGFGASASLAIQVAAYWGCEVYVVTRSRAEQERALRLGARWAGGYRDPVPVPLDAAVTFAPAGEVVVRALEAVDRGGTVAINAIHLDRVPEFPYDRLWWERSLRSVANFTRQDAREFLDLAARIPVRTEYDLYPLEAANDALLALKEGRVNGAAVLDIAGPVRAGA</sequence>
<evidence type="ECO:0000256" key="2">
    <source>
        <dbReference type="ARBA" id="ARBA00008072"/>
    </source>
</evidence>
<evidence type="ECO:0000256" key="5">
    <source>
        <dbReference type="ARBA" id="ARBA00022833"/>
    </source>
</evidence>
<dbReference type="PANTHER" id="PTHR42940:SF8">
    <property type="entry name" value="VACUOLAR PROTEIN SORTING-ASSOCIATED PROTEIN 11"/>
    <property type="match status" value="1"/>
</dbReference>
<dbReference type="CDD" id="cd08298">
    <property type="entry name" value="CAD2"/>
    <property type="match status" value="1"/>
</dbReference>
<evidence type="ECO:0000256" key="6">
    <source>
        <dbReference type="ARBA" id="ARBA00023002"/>
    </source>
</evidence>
<name>A0ABY7M600_9CHLR</name>
<reference evidence="11 12" key="1">
    <citation type="journal article" date="2023" name="ISME J.">
        <title>Thermophilic Dehalococcoidia with unusual traits shed light on an unexpected past.</title>
        <authorList>
            <person name="Palmer M."/>
            <person name="Covington J.K."/>
            <person name="Zhou E.M."/>
            <person name="Thomas S.C."/>
            <person name="Habib N."/>
            <person name="Seymour C.O."/>
            <person name="Lai D."/>
            <person name="Johnston J."/>
            <person name="Hashimi A."/>
            <person name="Jiao J.Y."/>
            <person name="Muok A.R."/>
            <person name="Liu L."/>
            <person name="Xian W.D."/>
            <person name="Zhi X.Y."/>
            <person name="Li M.M."/>
            <person name="Silva L.P."/>
            <person name="Bowen B.P."/>
            <person name="Louie K."/>
            <person name="Briegel A."/>
            <person name="Pett-Ridge J."/>
            <person name="Weber P.K."/>
            <person name="Tocheva E.I."/>
            <person name="Woyke T."/>
            <person name="Northen T.R."/>
            <person name="Mayali X."/>
            <person name="Li W.J."/>
            <person name="Hedlund B.P."/>
        </authorList>
    </citation>
    <scope>NUCLEOTIDE SEQUENCE [LARGE SCALE GENOMIC DNA]</scope>
    <source>
        <strain evidence="11 12">YIM 72310</strain>
    </source>
</reference>
<dbReference type="SMART" id="SM00829">
    <property type="entry name" value="PKS_ER"/>
    <property type="match status" value="1"/>
</dbReference>
<keyword evidence="4" id="KW-0479">Metal-binding</keyword>
<feature type="domain" description="Enoyl reductase (ER)" evidence="10">
    <location>
        <begin position="12"/>
        <end position="329"/>
    </location>
</feature>
<proteinExistence type="inferred from homology"/>
<dbReference type="Proteomes" id="UP001212803">
    <property type="component" value="Chromosome"/>
</dbReference>
<comment type="similarity">
    <text evidence="2">Belongs to the zinc-containing alcohol dehydrogenase family.</text>
</comment>
<dbReference type="EMBL" id="CP115149">
    <property type="protein sequence ID" value="WBL35934.1"/>
    <property type="molecule type" value="Genomic_DNA"/>
</dbReference>
<evidence type="ECO:0000256" key="1">
    <source>
        <dbReference type="ARBA" id="ARBA00001947"/>
    </source>
</evidence>
<keyword evidence="12" id="KW-1185">Reference proteome</keyword>
<dbReference type="Gene3D" id="3.40.50.720">
    <property type="entry name" value="NAD(P)-binding Rossmann-like Domain"/>
    <property type="match status" value="1"/>
</dbReference>
<evidence type="ECO:0000256" key="4">
    <source>
        <dbReference type="ARBA" id="ARBA00022723"/>
    </source>
</evidence>
<dbReference type="RefSeq" id="WP_270056459.1">
    <property type="nucleotide sequence ID" value="NZ_CP115149.1"/>
</dbReference>
<comment type="cofactor">
    <cofactor evidence="1">
        <name>Zn(2+)</name>
        <dbReference type="ChEBI" id="CHEBI:29105"/>
    </cofactor>
</comment>
<dbReference type="InterPro" id="IPR014187">
    <property type="entry name" value="ADH_Zn_typ-2"/>
</dbReference>
<evidence type="ECO:0000256" key="9">
    <source>
        <dbReference type="SAM" id="MobiDB-lite"/>
    </source>
</evidence>
<dbReference type="PANTHER" id="PTHR42940">
    <property type="entry name" value="ALCOHOL DEHYDROGENASE 1-RELATED"/>
    <property type="match status" value="1"/>
</dbReference>
<dbReference type="Pfam" id="PF08240">
    <property type="entry name" value="ADH_N"/>
    <property type="match status" value="1"/>
</dbReference>
<dbReference type="NCBIfam" id="TIGR02822">
    <property type="entry name" value="adh_fam_2"/>
    <property type="match status" value="1"/>
</dbReference>
<organism evidence="11 12">
    <name type="scientific">Tepidiforma flava</name>
    <dbReference type="NCBI Taxonomy" id="3004094"/>
    <lineage>
        <taxon>Bacteria</taxon>
        <taxon>Bacillati</taxon>
        <taxon>Chloroflexota</taxon>
        <taxon>Tepidiformia</taxon>
        <taxon>Tepidiformales</taxon>
        <taxon>Tepidiformaceae</taxon>
        <taxon>Tepidiforma</taxon>
    </lineage>
</organism>
<evidence type="ECO:0000256" key="3">
    <source>
        <dbReference type="ARBA" id="ARBA00013190"/>
    </source>
</evidence>
<evidence type="ECO:0000256" key="8">
    <source>
        <dbReference type="ARBA" id="ARBA00049243"/>
    </source>
</evidence>
<dbReference type="InterPro" id="IPR011032">
    <property type="entry name" value="GroES-like_sf"/>
</dbReference>
<comment type="catalytic activity">
    <reaction evidence="7">
        <text>a secondary alcohol + NAD(+) = a ketone + NADH + H(+)</text>
        <dbReference type="Rhea" id="RHEA:10740"/>
        <dbReference type="ChEBI" id="CHEBI:15378"/>
        <dbReference type="ChEBI" id="CHEBI:17087"/>
        <dbReference type="ChEBI" id="CHEBI:35681"/>
        <dbReference type="ChEBI" id="CHEBI:57540"/>
        <dbReference type="ChEBI" id="CHEBI:57945"/>
        <dbReference type="EC" id="1.1.1.1"/>
    </reaction>
</comment>
<dbReference type="InterPro" id="IPR020843">
    <property type="entry name" value="ER"/>
</dbReference>
<protein>
    <recommendedName>
        <fullName evidence="3">alcohol dehydrogenase</fullName>
        <ecNumber evidence="3">1.1.1.1</ecNumber>
    </recommendedName>
</protein>
<dbReference type="Gene3D" id="3.90.180.10">
    <property type="entry name" value="Medium-chain alcohol dehydrogenases, catalytic domain"/>
    <property type="match status" value="1"/>
</dbReference>
<dbReference type="EC" id="1.1.1.1" evidence="3"/>
<gene>
    <name evidence="11" type="ORF">O0235_14360</name>
</gene>
<feature type="region of interest" description="Disordered" evidence="9">
    <location>
        <begin position="1"/>
        <end position="24"/>
    </location>
</feature>
<evidence type="ECO:0000259" key="10">
    <source>
        <dbReference type="SMART" id="SM00829"/>
    </source>
</evidence>
<keyword evidence="5" id="KW-0862">Zinc</keyword>